<dbReference type="InterPro" id="IPR015655">
    <property type="entry name" value="PP2C"/>
</dbReference>
<dbReference type="PANTHER" id="PTHR47992">
    <property type="entry name" value="PROTEIN PHOSPHATASE"/>
    <property type="match status" value="1"/>
</dbReference>
<dbReference type="STRING" id="48003.BLA55_00550"/>
<dbReference type="Gene3D" id="3.60.40.10">
    <property type="entry name" value="PPM-type phosphatase domain"/>
    <property type="match status" value="1"/>
</dbReference>
<name>A0A1L4FRF6_9BACT</name>
<keyword evidence="3" id="KW-1185">Reference proteome</keyword>
<organism evidence="2 3">
    <name type="scientific">Mycoplasmopsis pullorum</name>
    <dbReference type="NCBI Taxonomy" id="48003"/>
    <lineage>
        <taxon>Bacteria</taxon>
        <taxon>Bacillati</taxon>
        <taxon>Mycoplasmatota</taxon>
        <taxon>Mycoplasmoidales</taxon>
        <taxon>Metamycoplasmataceae</taxon>
        <taxon>Mycoplasmopsis</taxon>
    </lineage>
</organism>
<proteinExistence type="predicted"/>
<dbReference type="CDD" id="cd00143">
    <property type="entry name" value="PP2Cc"/>
    <property type="match status" value="1"/>
</dbReference>
<dbReference type="GO" id="GO:0004722">
    <property type="term" value="F:protein serine/threonine phosphatase activity"/>
    <property type="evidence" value="ECO:0007669"/>
    <property type="project" value="InterPro"/>
</dbReference>
<dbReference type="SMART" id="SM00332">
    <property type="entry name" value="PP2Cc"/>
    <property type="match status" value="1"/>
</dbReference>
<evidence type="ECO:0000259" key="1">
    <source>
        <dbReference type="PROSITE" id="PS51746"/>
    </source>
</evidence>
<gene>
    <name evidence="2" type="ORF">BLA55_00550</name>
</gene>
<feature type="domain" description="PPM-type phosphatase" evidence="1">
    <location>
        <begin position="2"/>
        <end position="247"/>
    </location>
</feature>
<dbReference type="EMBL" id="CP017813">
    <property type="protein sequence ID" value="APJ38181.1"/>
    <property type="molecule type" value="Genomic_DNA"/>
</dbReference>
<dbReference type="SMART" id="SM00331">
    <property type="entry name" value="PP2C_SIG"/>
    <property type="match status" value="1"/>
</dbReference>
<dbReference type="OrthoDB" id="9801841at2"/>
<dbReference type="InterPro" id="IPR001932">
    <property type="entry name" value="PPM-type_phosphatase-like_dom"/>
</dbReference>
<sequence length="248" mass="27893">MIFVSRSEKGKRQSNQDRVGVFENKDTIFAILCDGMGGHSGGEIASSLAVNFLSREFVNNFNYKKDDVKLWFDINIDKLKRLMVREVKENDESLMEMGTTITGVLIIKKENRIYFFNCGDSRGYALLKNGALNQITVDQNVFNLLNSNGQTDLINRYKQTNSLWKLTSAVGPKIATTLEIFELEAKHFPQIKKILLTSDGIHGAVDFKSIELILSSQNSIDQIANKLLDEAILGDSTDNMSLIILDME</sequence>
<dbReference type="RefSeq" id="WP_073372186.1">
    <property type="nucleotide sequence ID" value="NZ_CP017813.1"/>
</dbReference>
<protein>
    <recommendedName>
        <fullName evidence="1">PPM-type phosphatase domain-containing protein</fullName>
    </recommendedName>
</protein>
<accession>A0A1L4FRF6</accession>
<dbReference type="InterPro" id="IPR036457">
    <property type="entry name" value="PPM-type-like_dom_sf"/>
</dbReference>
<evidence type="ECO:0000313" key="2">
    <source>
        <dbReference type="EMBL" id="APJ38181.1"/>
    </source>
</evidence>
<dbReference type="SUPFAM" id="SSF81606">
    <property type="entry name" value="PP2C-like"/>
    <property type="match status" value="1"/>
</dbReference>
<dbReference type="Proteomes" id="UP000184322">
    <property type="component" value="Chromosome"/>
</dbReference>
<dbReference type="PROSITE" id="PS51746">
    <property type="entry name" value="PPM_2"/>
    <property type="match status" value="1"/>
</dbReference>
<evidence type="ECO:0000313" key="3">
    <source>
        <dbReference type="Proteomes" id="UP000184322"/>
    </source>
</evidence>
<reference evidence="3" key="1">
    <citation type="submission" date="2016-10" db="EMBL/GenBank/DDBJ databases">
        <authorList>
            <person name="Beylefeld A."/>
            <person name="Abolnik C."/>
        </authorList>
    </citation>
    <scope>NUCLEOTIDE SEQUENCE [LARGE SCALE GENOMIC DNA]</scope>
    <source>
        <strain evidence="3">B359_6</strain>
    </source>
</reference>
<dbReference type="KEGG" id="mpul:BLA55_00550"/>
<dbReference type="AlphaFoldDB" id="A0A1L4FRF6"/>
<dbReference type="Pfam" id="PF13672">
    <property type="entry name" value="PP2C_2"/>
    <property type="match status" value="1"/>
</dbReference>